<dbReference type="Proteomes" id="UP000022910">
    <property type="component" value="Unassembled WGS sequence"/>
</dbReference>
<dbReference type="STRING" id="1432141.A0A015J0D0"/>
<evidence type="ECO:0000313" key="2">
    <source>
        <dbReference type="Proteomes" id="UP000022910"/>
    </source>
</evidence>
<dbReference type="EMBL" id="JEMT01026030">
    <property type="protein sequence ID" value="EXX60125.1"/>
    <property type="molecule type" value="Genomic_DNA"/>
</dbReference>
<sequence>MPHKTKRQLQVSQISRKRSCYISKDQAETEIEAVEERKESEIGRNWIEDENINDWTNEEFEKSEETKKKEELALDTKGIRTLDTLFTSTEISTSMPSPQSLQLQFSPPSPFLFSETQNRSLITEELTRNLQIRLKEINQQCSITKSAKTNKNVFTYDYLRRLISIRRYIQLLLDGQGKMDASNQIAQTMWVKGDYIARCIRKWGAHFIQIEELLIYHQGKHTKLESLLNDEDFKEECLTWLRQQKPESHTLET</sequence>
<name>A0A015J0D0_RHIIW</name>
<evidence type="ECO:0000313" key="1">
    <source>
        <dbReference type="EMBL" id="EXX60125.1"/>
    </source>
</evidence>
<dbReference type="HOGENOM" id="CLU_1156925_0_0_1"/>
<accession>A0A015J0D0</accession>
<proteinExistence type="predicted"/>
<keyword evidence="2" id="KW-1185">Reference proteome</keyword>
<comment type="caution">
    <text evidence="1">The sequence shown here is derived from an EMBL/GenBank/DDBJ whole genome shotgun (WGS) entry which is preliminary data.</text>
</comment>
<organism evidence="1 2">
    <name type="scientific">Rhizophagus irregularis (strain DAOM 197198w)</name>
    <name type="common">Glomus intraradices</name>
    <dbReference type="NCBI Taxonomy" id="1432141"/>
    <lineage>
        <taxon>Eukaryota</taxon>
        <taxon>Fungi</taxon>
        <taxon>Fungi incertae sedis</taxon>
        <taxon>Mucoromycota</taxon>
        <taxon>Glomeromycotina</taxon>
        <taxon>Glomeromycetes</taxon>
        <taxon>Glomerales</taxon>
        <taxon>Glomeraceae</taxon>
        <taxon>Rhizophagus</taxon>
    </lineage>
</organism>
<gene>
    <name evidence="1" type="ORF">RirG_182710</name>
</gene>
<reference evidence="1 2" key="1">
    <citation type="submission" date="2014-02" db="EMBL/GenBank/DDBJ databases">
        <title>Single nucleus genome sequencing reveals high similarity among nuclei of an endomycorrhizal fungus.</title>
        <authorList>
            <person name="Lin K."/>
            <person name="Geurts R."/>
            <person name="Zhang Z."/>
            <person name="Limpens E."/>
            <person name="Saunders D.G."/>
            <person name="Mu D."/>
            <person name="Pang E."/>
            <person name="Cao H."/>
            <person name="Cha H."/>
            <person name="Lin T."/>
            <person name="Zhou Q."/>
            <person name="Shang Y."/>
            <person name="Li Y."/>
            <person name="Ivanov S."/>
            <person name="Sharma T."/>
            <person name="Velzen R.V."/>
            <person name="Ruijter N.D."/>
            <person name="Aanen D.K."/>
            <person name="Win J."/>
            <person name="Kamoun S."/>
            <person name="Bisseling T."/>
            <person name="Huang S."/>
        </authorList>
    </citation>
    <scope>NUCLEOTIDE SEQUENCE [LARGE SCALE GENOMIC DNA]</scope>
    <source>
        <strain evidence="2">DAOM197198w</strain>
    </source>
</reference>
<protein>
    <submittedName>
        <fullName evidence="1">Uncharacterized protein</fullName>
    </submittedName>
</protein>
<dbReference type="AlphaFoldDB" id="A0A015J0D0"/>